<keyword evidence="1" id="KW-1133">Transmembrane helix</keyword>
<gene>
    <name evidence="3" type="ORF">UT77_C0008G0029</name>
</gene>
<sequence length="207" mass="21943">MDYFTDYKVEHGDKIKKIFSGPKIIFAILGIVILIEFIYAFRVLTQPVSVAAPSISPAATIVKSGGRISLAAPKTSILVKEVIPVKVKIESGGNTLGGADVIIKYDPKILEATQGAIIRGAIFDEYPFVSLDSKTGLISISGISSIGEGFKGAEGDFATITFKAKSKGATSLSVDFQKGSTADSNLVEKDASRDILETIGNLELNVQ</sequence>
<name>A0A0G0TUT8_9BACT</name>
<evidence type="ECO:0000256" key="1">
    <source>
        <dbReference type="SAM" id="Phobius"/>
    </source>
</evidence>
<dbReference type="InterPro" id="IPR008965">
    <property type="entry name" value="CBM2/CBM3_carb-bd_dom_sf"/>
</dbReference>
<protein>
    <recommendedName>
        <fullName evidence="2">Cohesin domain-containing protein</fullName>
    </recommendedName>
</protein>
<feature type="domain" description="Cohesin" evidence="2">
    <location>
        <begin position="80"/>
        <end position="188"/>
    </location>
</feature>
<organism evidence="3 4">
    <name type="scientific">Candidatus Daviesbacteria bacterium GW2011_GWC2_40_12</name>
    <dbReference type="NCBI Taxonomy" id="1618431"/>
    <lineage>
        <taxon>Bacteria</taxon>
        <taxon>Candidatus Daviesiibacteriota</taxon>
    </lineage>
</organism>
<accession>A0A0G0TUT8</accession>
<evidence type="ECO:0000313" key="4">
    <source>
        <dbReference type="Proteomes" id="UP000034881"/>
    </source>
</evidence>
<dbReference type="SUPFAM" id="SSF49384">
    <property type="entry name" value="Carbohydrate-binding domain"/>
    <property type="match status" value="1"/>
</dbReference>
<dbReference type="CDD" id="cd08547">
    <property type="entry name" value="Type_II_cohesin"/>
    <property type="match status" value="1"/>
</dbReference>
<reference evidence="3 4" key="1">
    <citation type="journal article" date="2015" name="Nature">
        <title>rRNA introns, odd ribosomes, and small enigmatic genomes across a large radiation of phyla.</title>
        <authorList>
            <person name="Brown C.T."/>
            <person name="Hug L.A."/>
            <person name="Thomas B.C."/>
            <person name="Sharon I."/>
            <person name="Castelle C.J."/>
            <person name="Singh A."/>
            <person name="Wilkins M.J."/>
            <person name="Williams K.H."/>
            <person name="Banfield J.F."/>
        </authorList>
    </citation>
    <scope>NUCLEOTIDE SEQUENCE [LARGE SCALE GENOMIC DNA]</scope>
</reference>
<comment type="caution">
    <text evidence="3">The sequence shown here is derived from an EMBL/GenBank/DDBJ whole genome shotgun (WGS) entry which is preliminary data.</text>
</comment>
<dbReference type="Pfam" id="PF00963">
    <property type="entry name" value="Cohesin"/>
    <property type="match status" value="1"/>
</dbReference>
<dbReference type="Gene3D" id="2.60.40.680">
    <property type="match status" value="1"/>
</dbReference>
<dbReference type="GO" id="GO:0000272">
    <property type="term" value="P:polysaccharide catabolic process"/>
    <property type="evidence" value="ECO:0007669"/>
    <property type="project" value="InterPro"/>
</dbReference>
<dbReference type="Proteomes" id="UP000034881">
    <property type="component" value="Unassembled WGS sequence"/>
</dbReference>
<keyword evidence="1" id="KW-0812">Transmembrane</keyword>
<dbReference type="EMBL" id="LBYB01000008">
    <property type="protein sequence ID" value="KKR41657.1"/>
    <property type="molecule type" value="Genomic_DNA"/>
</dbReference>
<dbReference type="InterPro" id="IPR002102">
    <property type="entry name" value="Cohesin_dom"/>
</dbReference>
<evidence type="ECO:0000259" key="2">
    <source>
        <dbReference type="Pfam" id="PF00963"/>
    </source>
</evidence>
<dbReference type="GO" id="GO:0030246">
    <property type="term" value="F:carbohydrate binding"/>
    <property type="evidence" value="ECO:0007669"/>
    <property type="project" value="InterPro"/>
</dbReference>
<feature type="transmembrane region" description="Helical" evidence="1">
    <location>
        <begin position="24"/>
        <end position="44"/>
    </location>
</feature>
<proteinExistence type="predicted"/>
<evidence type="ECO:0000313" key="3">
    <source>
        <dbReference type="EMBL" id="KKR41657.1"/>
    </source>
</evidence>
<keyword evidence="1" id="KW-0472">Membrane</keyword>
<dbReference type="AlphaFoldDB" id="A0A0G0TUT8"/>